<feature type="transmembrane region" description="Helical" evidence="5">
    <location>
        <begin position="21"/>
        <end position="39"/>
    </location>
</feature>
<dbReference type="GO" id="GO:0140359">
    <property type="term" value="F:ABC-type transporter activity"/>
    <property type="evidence" value="ECO:0007669"/>
    <property type="project" value="InterPro"/>
</dbReference>
<sequence length="310" mass="34819">MENHLTLTELRRKARESLSGNWGIAVLSNLIVGLILWIAPNIFNFATLGDRTRLFREILEDGSLSYRNSLDTYDLGRQSALNNTSSLISFVIGLLITGALTYGLTKVFLNLKRGEKSRIEMIFDGFKKYKESFLINLLLVIFKVLWGLLWGLGFIILIVIMFVGGFSAARGEVSGIGIVLVLCIIGMLALSITYSIFINRYAMTYLIALDNEGIGSMEALEESIRIMKGNKIRYFLLQLSVIWWVVLGVIVCISVMFTEIPALIISALIGIILLMISLIWVTPYMKAANVAFYDDLIGRNENDFDFKLTE</sequence>
<gene>
    <name evidence="7" type="ORF">SAMN02745163_00800</name>
</gene>
<dbReference type="PROSITE" id="PS50929">
    <property type="entry name" value="ABC_TM1F"/>
    <property type="match status" value="1"/>
</dbReference>
<dbReference type="InterPro" id="IPR011527">
    <property type="entry name" value="ABC1_TM_dom"/>
</dbReference>
<keyword evidence="4 5" id="KW-0472">Membrane</keyword>
<reference evidence="7 8" key="1">
    <citation type="submission" date="2016-11" db="EMBL/GenBank/DDBJ databases">
        <authorList>
            <person name="Jaros S."/>
            <person name="Januszkiewicz K."/>
            <person name="Wedrychowicz H."/>
        </authorList>
    </citation>
    <scope>NUCLEOTIDE SEQUENCE [LARGE SCALE GENOMIC DNA]</scope>
    <source>
        <strain evidence="7 8">DSM 21758</strain>
    </source>
</reference>
<dbReference type="PANTHER" id="PTHR40076:SF1">
    <property type="entry name" value="MEMBRANE PROTEIN"/>
    <property type="match status" value="1"/>
</dbReference>
<comment type="subcellular location">
    <subcellularLocation>
        <location evidence="1">Membrane</location>
        <topology evidence="1">Multi-pass membrane protein</topology>
    </subcellularLocation>
</comment>
<evidence type="ECO:0000256" key="5">
    <source>
        <dbReference type="SAM" id="Phobius"/>
    </source>
</evidence>
<feature type="transmembrane region" description="Helical" evidence="5">
    <location>
        <begin position="87"/>
        <end position="111"/>
    </location>
</feature>
<protein>
    <submittedName>
        <fullName evidence="7">Uncharacterized membrane protein</fullName>
    </submittedName>
</protein>
<dbReference type="PANTHER" id="PTHR40076">
    <property type="entry name" value="MEMBRANE PROTEIN-RELATED"/>
    <property type="match status" value="1"/>
</dbReference>
<dbReference type="Proteomes" id="UP000184310">
    <property type="component" value="Unassembled WGS sequence"/>
</dbReference>
<evidence type="ECO:0000256" key="3">
    <source>
        <dbReference type="ARBA" id="ARBA00022989"/>
    </source>
</evidence>
<evidence type="ECO:0000313" key="8">
    <source>
        <dbReference type="Proteomes" id="UP000184310"/>
    </source>
</evidence>
<dbReference type="InterPro" id="IPR010380">
    <property type="entry name" value="DUF975"/>
</dbReference>
<evidence type="ECO:0000256" key="1">
    <source>
        <dbReference type="ARBA" id="ARBA00004141"/>
    </source>
</evidence>
<keyword evidence="3 5" id="KW-1133">Transmembrane helix</keyword>
<evidence type="ECO:0000256" key="2">
    <source>
        <dbReference type="ARBA" id="ARBA00022692"/>
    </source>
</evidence>
<dbReference type="GO" id="GO:0016020">
    <property type="term" value="C:membrane"/>
    <property type="evidence" value="ECO:0007669"/>
    <property type="project" value="UniProtKB-SubCell"/>
</dbReference>
<evidence type="ECO:0000313" key="7">
    <source>
        <dbReference type="EMBL" id="SHI82311.1"/>
    </source>
</evidence>
<keyword evidence="8" id="KW-1185">Reference proteome</keyword>
<feature type="domain" description="ABC transmembrane type-1" evidence="6">
    <location>
        <begin position="137"/>
        <end position="289"/>
    </location>
</feature>
<dbReference type="OrthoDB" id="9784844at2"/>
<dbReference type="EMBL" id="FQZB01000005">
    <property type="protein sequence ID" value="SHI82311.1"/>
    <property type="molecule type" value="Genomic_DNA"/>
</dbReference>
<feature type="transmembrane region" description="Helical" evidence="5">
    <location>
        <begin position="263"/>
        <end position="281"/>
    </location>
</feature>
<evidence type="ECO:0000256" key="4">
    <source>
        <dbReference type="ARBA" id="ARBA00023136"/>
    </source>
</evidence>
<dbReference type="AlphaFoldDB" id="A0A1M6EA26"/>
<dbReference type="RefSeq" id="WP_072985390.1">
    <property type="nucleotide sequence ID" value="NZ_FQZB01000005.1"/>
</dbReference>
<keyword evidence="2 5" id="KW-0812">Transmembrane</keyword>
<evidence type="ECO:0000259" key="6">
    <source>
        <dbReference type="PROSITE" id="PS50929"/>
    </source>
</evidence>
<feature type="transmembrane region" description="Helical" evidence="5">
    <location>
        <begin position="175"/>
        <end position="197"/>
    </location>
</feature>
<name>A0A1M6EA26_9CLOT</name>
<feature type="transmembrane region" description="Helical" evidence="5">
    <location>
        <begin position="234"/>
        <end position="257"/>
    </location>
</feature>
<organism evidence="7 8">
    <name type="scientific">Clostridium cavendishii DSM 21758</name>
    <dbReference type="NCBI Taxonomy" id="1121302"/>
    <lineage>
        <taxon>Bacteria</taxon>
        <taxon>Bacillati</taxon>
        <taxon>Bacillota</taxon>
        <taxon>Clostridia</taxon>
        <taxon>Eubacteriales</taxon>
        <taxon>Clostridiaceae</taxon>
        <taxon>Clostridium</taxon>
    </lineage>
</organism>
<dbReference type="GO" id="GO:0005524">
    <property type="term" value="F:ATP binding"/>
    <property type="evidence" value="ECO:0007669"/>
    <property type="project" value="InterPro"/>
</dbReference>
<accession>A0A1M6EA26</accession>
<dbReference type="Pfam" id="PF06161">
    <property type="entry name" value="DUF975"/>
    <property type="match status" value="1"/>
</dbReference>
<feature type="transmembrane region" description="Helical" evidence="5">
    <location>
        <begin position="132"/>
        <end position="163"/>
    </location>
</feature>
<proteinExistence type="predicted"/>